<name>A0A089LY78_9BACL</name>
<dbReference type="AlphaFoldDB" id="A0A089LY78"/>
<evidence type="ECO:0000256" key="6">
    <source>
        <dbReference type="SAM" id="Phobius"/>
    </source>
</evidence>
<accession>A0A089LY78</accession>
<evidence type="ECO:0000256" key="4">
    <source>
        <dbReference type="ARBA" id="ARBA00022989"/>
    </source>
</evidence>
<evidence type="ECO:0000313" key="7">
    <source>
        <dbReference type="EMBL" id="AIQ64228.1"/>
    </source>
</evidence>
<evidence type="ECO:0000256" key="3">
    <source>
        <dbReference type="ARBA" id="ARBA00022692"/>
    </source>
</evidence>
<feature type="transmembrane region" description="Helical" evidence="6">
    <location>
        <begin position="71"/>
        <end position="88"/>
    </location>
</feature>
<evidence type="ECO:0000256" key="1">
    <source>
        <dbReference type="ARBA" id="ARBA00004651"/>
    </source>
</evidence>
<proteinExistence type="predicted"/>
<dbReference type="KEGG" id="pste:PSTEL_15195"/>
<protein>
    <submittedName>
        <fullName evidence="7">Threonine transporter RhtB</fullName>
    </submittedName>
</protein>
<evidence type="ECO:0000256" key="2">
    <source>
        <dbReference type="ARBA" id="ARBA00022475"/>
    </source>
</evidence>
<dbReference type="Proteomes" id="UP000029507">
    <property type="component" value="Chromosome"/>
</dbReference>
<feature type="transmembrane region" description="Helical" evidence="6">
    <location>
        <begin position="121"/>
        <end position="139"/>
    </location>
</feature>
<dbReference type="RefSeq" id="WP_038696349.1">
    <property type="nucleotide sequence ID" value="NZ_CP009286.1"/>
</dbReference>
<keyword evidence="8" id="KW-1185">Reference proteome</keyword>
<gene>
    <name evidence="7" type="ORF">PSTEL_15195</name>
</gene>
<dbReference type="PANTHER" id="PTHR30086:SF20">
    <property type="entry name" value="ARGININE EXPORTER PROTEIN ARGO-RELATED"/>
    <property type="match status" value="1"/>
</dbReference>
<dbReference type="PIRSF" id="PIRSF006324">
    <property type="entry name" value="LeuE"/>
    <property type="match status" value="1"/>
</dbReference>
<reference evidence="7 8" key="1">
    <citation type="submission" date="2014-08" db="EMBL/GenBank/DDBJ databases">
        <title>Comparative genomics of the Paenibacillus odorifer group.</title>
        <authorList>
            <person name="den Bakker H.C."/>
            <person name="Tsai Y.-C."/>
            <person name="Martin N."/>
            <person name="Korlach J."/>
            <person name="Wiedmann M."/>
        </authorList>
    </citation>
    <scope>NUCLEOTIDE SEQUENCE [LARGE SCALE GENOMIC DNA]</scope>
    <source>
        <strain evidence="7 8">DSM 14472</strain>
    </source>
</reference>
<comment type="subcellular location">
    <subcellularLocation>
        <location evidence="1">Cell membrane</location>
        <topology evidence="1">Multi-pass membrane protein</topology>
    </subcellularLocation>
</comment>
<evidence type="ECO:0000256" key="5">
    <source>
        <dbReference type="ARBA" id="ARBA00023136"/>
    </source>
</evidence>
<dbReference type="GO" id="GO:0015171">
    <property type="term" value="F:amino acid transmembrane transporter activity"/>
    <property type="evidence" value="ECO:0007669"/>
    <property type="project" value="TreeGrafter"/>
</dbReference>
<evidence type="ECO:0000313" key="8">
    <source>
        <dbReference type="Proteomes" id="UP000029507"/>
    </source>
</evidence>
<feature type="transmembrane region" description="Helical" evidence="6">
    <location>
        <begin position="151"/>
        <end position="176"/>
    </location>
</feature>
<keyword evidence="5 6" id="KW-0472">Membrane</keyword>
<dbReference type="EMBL" id="CP009286">
    <property type="protein sequence ID" value="AIQ64228.1"/>
    <property type="molecule type" value="Genomic_DNA"/>
</dbReference>
<feature type="transmembrane region" description="Helical" evidence="6">
    <location>
        <begin position="41"/>
        <end position="65"/>
    </location>
</feature>
<feature type="transmembrane region" description="Helical" evidence="6">
    <location>
        <begin position="6"/>
        <end position="29"/>
    </location>
</feature>
<dbReference type="Pfam" id="PF01810">
    <property type="entry name" value="LysE"/>
    <property type="match status" value="1"/>
</dbReference>
<organism evidence="7 8">
    <name type="scientific">Paenibacillus stellifer</name>
    <dbReference type="NCBI Taxonomy" id="169760"/>
    <lineage>
        <taxon>Bacteria</taxon>
        <taxon>Bacillati</taxon>
        <taxon>Bacillota</taxon>
        <taxon>Bacilli</taxon>
        <taxon>Bacillales</taxon>
        <taxon>Paenibacillaceae</taxon>
        <taxon>Paenibacillus</taxon>
    </lineage>
</organism>
<dbReference type="GO" id="GO:0005886">
    <property type="term" value="C:plasma membrane"/>
    <property type="evidence" value="ECO:0007669"/>
    <property type="project" value="UniProtKB-SubCell"/>
</dbReference>
<dbReference type="STRING" id="169760.PSTEL_15195"/>
<dbReference type="InterPro" id="IPR001123">
    <property type="entry name" value="LeuE-type"/>
</dbReference>
<keyword evidence="2" id="KW-1003">Cell membrane</keyword>
<dbReference type="PANTHER" id="PTHR30086">
    <property type="entry name" value="ARGININE EXPORTER PROTEIN ARGO"/>
    <property type="match status" value="1"/>
</dbReference>
<dbReference type="HOGENOM" id="CLU_079569_3_1_9"/>
<keyword evidence="3 6" id="KW-0812">Transmembrane</keyword>
<dbReference type="OrthoDB" id="9784202at2"/>
<sequence length="209" mass="22263">MFTLSGLALFALAAVILILIPGPDLIFAVTQGMTNGKRAGVVTALGLAMGNTIHTLAAALGLSVLVKTSPILFTVFKIAGALYLFNLARKSIKYRKMPITAAEGEQTANDRSLFIRGLTMNVLNPKVAIFFLTFLPQFVHYDYGYVPVQMITLGLIFIVLTALIFGALAYFAGAAAGRLLKNPRVNEAANIVAGSIFTLLGLKLLTTSP</sequence>
<keyword evidence="4 6" id="KW-1133">Transmembrane helix</keyword>